<dbReference type="Proteomes" id="UP000789920">
    <property type="component" value="Unassembled WGS sequence"/>
</dbReference>
<evidence type="ECO:0000313" key="1">
    <source>
        <dbReference type="EMBL" id="CAG8843619.1"/>
    </source>
</evidence>
<gene>
    <name evidence="1" type="ORF">RPERSI_LOCUS32847</name>
</gene>
<reference evidence="1" key="1">
    <citation type="submission" date="2021-06" db="EMBL/GenBank/DDBJ databases">
        <authorList>
            <person name="Kallberg Y."/>
            <person name="Tangrot J."/>
            <person name="Rosling A."/>
        </authorList>
    </citation>
    <scope>NUCLEOTIDE SEQUENCE</scope>
    <source>
        <strain evidence="1">MA461A</strain>
    </source>
</reference>
<sequence>AIYSNPTVTSVEHTTATITNPDVPISTGTNKLSNRWTSPEIRILIEEVGNHQQALQKAKDPQEKGRIWDTTYRSKY</sequence>
<evidence type="ECO:0000313" key="2">
    <source>
        <dbReference type="Proteomes" id="UP000789920"/>
    </source>
</evidence>
<feature type="non-terminal residue" evidence="1">
    <location>
        <position position="1"/>
    </location>
</feature>
<proteinExistence type="predicted"/>
<protein>
    <submittedName>
        <fullName evidence="1">33145_t:CDS:1</fullName>
    </submittedName>
</protein>
<name>A0ACA9SLX7_9GLOM</name>
<comment type="caution">
    <text evidence="1">The sequence shown here is derived from an EMBL/GenBank/DDBJ whole genome shotgun (WGS) entry which is preliminary data.</text>
</comment>
<accession>A0ACA9SLX7</accession>
<organism evidence="1 2">
    <name type="scientific">Racocetra persica</name>
    <dbReference type="NCBI Taxonomy" id="160502"/>
    <lineage>
        <taxon>Eukaryota</taxon>
        <taxon>Fungi</taxon>
        <taxon>Fungi incertae sedis</taxon>
        <taxon>Mucoromycota</taxon>
        <taxon>Glomeromycotina</taxon>
        <taxon>Glomeromycetes</taxon>
        <taxon>Diversisporales</taxon>
        <taxon>Gigasporaceae</taxon>
        <taxon>Racocetra</taxon>
    </lineage>
</organism>
<keyword evidence="2" id="KW-1185">Reference proteome</keyword>
<dbReference type="EMBL" id="CAJVQC010139168">
    <property type="protein sequence ID" value="CAG8843619.1"/>
    <property type="molecule type" value="Genomic_DNA"/>
</dbReference>